<dbReference type="InterPro" id="IPR008502">
    <property type="entry name" value="Prolamin-like"/>
</dbReference>
<dbReference type="AlphaFoldDB" id="A0A151QNF6"/>
<protein>
    <recommendedName>
        <fullName evidence="3">Prolamin-like domain-containing protein</fullName>
    </recommendedName>
</protein>
<reference evidence="4" key="1">
    <citation type="journal article" date="2012" name="Nat. Biotechnol.">
        <title>Draft genome sequence of pigeonpea (Cajanus cajan), an orphan legume crop of resource-poor farmers.</title>
        <authorList>
            <person name="Varshney R.K."/>
            <person name="Chen W."/>
            <person name="Li Y."/>
            <person name="Bharti A.K."/>
            <person name="Saxena R.K."/>
            <person name="Schlueter J.A."/>
            <person name="Donoghue M.T."/>
            <person name="Azam S."/>
            <person name="Fan G."/>
            <person name="Whaley A.M."/>
            <person name="Farmer A.D."/>
            <person name="Sheridan J."/>
            <person name="Iwata A."/>
            <person name="Tuteja R."/>
            <person name="Penmetsa R.V."/>
            <person name="Wu W."/>
            <person name="Upadhyaya H.D."/>
            <person name="Yang S.P."/>
            <person name="Shah T."/>
            <person name="Saxena K.B."/>
            <person name="Michael T."/>
            <person name="McCombie W.R."/>
            <person name="Yang B."/>
            <person name="Zhang G."/>
            <person name="Yang H."/>
            <person name="Wang J."/>
            <person name="Spillane C."/>
            <person name="Cook D.R."/>
            <person name="May G.D."/>
            <person name="Xu X."/>
            <person name="Jackson S.A."/>
        </authorList>
    </citation>
    <scope>NUCLEOTIDE SEQUENCE [LARGE SCALE GENOMIC DNA]</scope>
</reference>
<feature type="signal peptide" evidence="2">
    <location>
        <begin position="1"/>
        <end position="27"/>
    </location>
</feature>
<dbReference type="OMA" id="AIFFGNE"/>
<dbReference type="Gramene" id="C.cajan_45326.t">
    <property type="protein sequence ID" value="C.cajan_45326.t.cds1"/>
    <property type="gene ID" value="C.cajan_45326"/>
</dbReference>
<dbReference type="Pfam" id="PF05617">
    <property type="entry name" value="Prolamin_like"/>
    <property type="match status" value="1"/>
</dbReference>
<dbReference type="EMBL" id="KQ485632">
    <property type="protein sequence ID" value="KYP31838.1"/>
    <property type="molecule type" value="Genomic_DNA"/>
</dbReference>
<dbReference type="PANTHER" id="PTHR31951">
    <property type="entry name" value="BIFUNCTIONAL INHIBITOR/LIPID-TRANSFER PROTEIN/SEED STORAGE 2S ALBUMIN SUPERFAMILY PROTEIN-RELATED"/>
    <property type="match status" value="1"/>
</dbReference>
<dbReference type="Proteomes" id="UP000075243">
    <property type="component" value="Unassembled WGS sequence"/>
</dbReference>
<organism evidence="4 5">
    <name type="scientific">Cajanus cajan</name>
    <name type="common">Pigeon pea</name>
    <name type="synonym">Cajanus indicus</name>
    <dbReference type="NCBI Taxonomy" id="3821"/>
    <lineage>
        <taxon>Eukaryota</taxon>
        <taxon>Viridiplantae</taxon>
        <taxon>Streptophyta</taxon>
        <taxon>Embryophyta</taxon>
        <taxon>Tracheophyta</taxon>
        <taxon>Spermatophyta</taxon>
        <taxon>Magnoliopsida</taxon>
        <taxon>eudicotyledons</taxon>
        <taxon>Gunneridae</taxon>
        <taxon>Pentapetalae</taxon>
        <taxon>rosids</taxon>
        <taxon>fabids</taxon>
        <taxon>Fabales</taxon>
        <taxon>Fabaceae</taxon>
        <taxon>Papilionoideae</taxon>
        <taxon>50 kb inversion clade</taxon>
        <taxon>NPAAA clade</taxon>
        <taxon>indigoferoid/millettioid clade</taxon>
        <taxon>Phaseoleae</taxon>
        <taxon>Cajanus</taxon>
    </lineage>
</organism>
<evidence type="ECO:0000256" key="1">
    <source>
        <dbReference type="ARBA" id="ARBA00022729"/>
    </source>
</evidence>
<feature type="domain" description="Prolamin-like" evidence="3">
    <location>
        <begin position="52"/>
        <end position="124"/>
    </location>
</feature>
<keyword evidence="1 2" id="KW-0732">Signal</keyword>
<gene>
    <name evidence="4" type="ORF">KK1_047653</name>
</gene>
<evidence type="ECO:0000256" key="2">
    <source>
        <dbReference type="SAM" id="SignalP"/>
    </source>
</evidence>
<evidence type="ECO:0000259" key="3">
    <source>
        <dbReference type="Pfam" id="PF05617"/>
    </source>
</evidence>
<sequence length="144" mass="15559">MATFSNISMIVLCFVISSALMIQTGVSRDIPEAEASNAPEPSSSYDDDHLSTCAAKLDPGCGDEIFSAVFYGSQTISGECCDTLVSDAGKACHDDMTKYILKLKKFPNEHQILHRSENVWNACVALDYPAAEPVAVPSDESLYN</sequence>
<accession>A0A151QNF6</accession>
<evidence type="ECO:0000313" key="5">
    <source>
        <dbReference type="Proteomes" id="UP000075243"/>
    </source>
</evidence>
<dbReference type="PANTHER" id="PTHR31951:SF22">
    <property type="entry name" value="ECA1 GAMETOGENESIS RELATED FAMILY"/>
    <property type="match status" value="1"/>
</dbReference>
<evidence type="ECO:0000313" key="4">
    <source>
        <dbReference type="EMBL" id="KYP31838.1"/>
    </source>
</evidence>
<keyword evidence="5" id="KW-1185">Reference proteome</keyword>
<dbReference type="OrthoDB" id="1368054at2759"/>
<proteinExistence type="predicted"/>
<name>A0A151QNF6_CAJCA</name>
<feature type="chain" id="PRO_5007587441" description="Prolamin-like domain-containing protein" evidence="2">
    <location>
        <begin position="28"/>
        <end position="144"/>
    </location>
</feature>